<feature type="region of interest" description="Disordered" evidence="1">
    <location>
        <begin position="54"/>
        <end position="93"/>
    </location>
</feature>
<feature type="compositionally biased region" description="Pro residues" evidence="1">
    <location>
        <begin position="29"/>
        <end position="40"/>
    </location>
</feature>
<comment type="caution">
    <text evidence="2">The sequence shown here is derived from an EMBL/GenBank/DDBJ whole genome shotgun (WGS) entry which is preliminary data.</text>
</comment>
<evidence type="ECO:0000256" key="1">
    <source>
        <dbReference type="SAM" id="MobiDB-lite"/>
    </source>
</evidence>
<feature type="compositionally biased region" description="Polar residues" evidence="1">
    <location>
        <begin position="1"/>
        <end position="14"/>
    </location>
</feature>
<keyword evidence="3" id="KW-1185">Reference proteome</keyword>
<feature type="compositionally biased region" description="Polar residues" evidence="1">
    <location>
        <begin position="76"/>
        <end position="87"/>
    </location>
</feature>
<name>A0A8S3WUK1_PARAO</name>
<gene>
    <name evidence="2" type="ORF">PAPOLLO_LOCUS10337</name>
</gene>
<dbReference type="Proteomes" id="UP000691718">
    <property type="component" value="Unassembled WGS sequence"/>
</dbReference>
<dbReference type="AlphaFoldDB" id="A0A8S3WUK1"/>
<protein>
    <submittedName>
        <fullName evidence="2">(apollo) hypothetical protein</fullName>
    </submittedName>
</protein>
<evidence type="ECO:0000313" key="3">
    <source>
        <dbReference type="Proteomes" id="UP000691718"/>
    </source>
</evidence>
<dbReference type="EMBL" id="CAJQZP010000738">
    <property type="protein sequence ID" value="CAG4981899.1"/>
    <property type="molecule type" value="Genomic_DNA"/>
</dbReference>
<sequence>MATRNSRAFMQVSGTRHRAAGGRAGCTAPPLPPAGNPPHPRCLFSAEWRGDSRPRDALQYERASSPQNHGLRKVHSLSNGIKSTHTPNHGRRFSSEIKTRTRIKILLNQIKRGIRKQRSNPRRVKKSREVRILIEQVRIVDSGGGKRTRGMRGSGFV</sequence>
<evidence type="ECO:0000313" key="2">
    <source>
        <dbReference type="EMBL" id="CAG4981899.1"/>
    </source>
</evidence>
<feature type="region of interest" description="Disordered" evidence="1">
    <location>
        <begin position="1"/>
        <end position="42"/>
    </location>
</feature>
<organism evidence="2 3">
    <name type="scientific">Parnassius apollo</name>
    <name type="common">Apollo butterfly</name>
    <name type="synonym">Papilio apollo</name>
    <dbReference type="NCBI Taxonomy" id="110799"/>
    <lineage>
        <taxon>Eukaryota</taxon>
        <taxon>Metazoa</taxon>
        <taxon>Ecdysozoa</taxon>
        <taxon>Arthropoda</taxon>
        <taxon>Hexapoda</taxon>
        <taxon>Insecta</taxon>
        <taxon>Pterygota</taxon>
        <taxon>Neoptera</taxon>
        <taxon>Endopterygota</taxon>
        <taxon>Lepidoptera</taxon>
        <taxon>Glossata</taxon>
        <taxon>Ditrysia</taxon>
        <taxon>Papilionoidea</taxon>
        <taxon>Papilionidae</taxon>
        <taxon>Parnassiinae</taxon>
        <taxon>Parnassini</taxon>
        <taxon>Parnassius</taxon>
        <taxon>Parnassius</taxon>
    </lineage>
</organism>
<reference evidence="2" key="1">
    <citation type="submission" date="2021-04" db="EMBL/GenBank/DDBJ databases">
        <authorList>
            <person name="Tunstrom K."/>
        </authorList>
    </citation>
    <scope>NUCLEOTIDE SEQUENCE</scope>
</reference>
<proteinExistence type="predicted"/>
<accession>A0A8S3WUK1</accession>